<feature type="region of interest" description="Disordered" evidence="1">
    <location>
        <begin position="135"/>
        <end position="155"/>
    </location>
</feature>
<protein>
    <submittedName>
        <fullName evidence="2">Uncharacterized protein</fullName>
    </submittedName>
</protein>
<feature type="region of interest" description="Disordered" evidence="1">
    <location>
        <begin position="387"/>
        <end position="458"/>
    </location>
</feature>
<dbReference type="AlphaFoldDB" id="A0A7S3KYK5"/>
<name>A0A7S3KYK5_9STRA</name>
<feature type="compositionally biased region" description="Polar residues" evidence="1">
    <location>
        <begin position="412"/>
        <end position="429"/>
    </location>
</feature>
<accession>A0A7S3KYK5</accession>
<feature type="region of interest" description="Disordered" evidence="1">
    <location>
        <begin position="305"/>
        <end position="358"/>
    </location>
</feature>
<feature type="region of interest" description="Disordered" evidence="1">
    <location>
        <begin position="1"/>
        <end position="28"/>
    </location>
</feature>
<feature type="compositionally biased region" description="Basic and acidic residues" evidence="1">
    <location>
        <begin position="431"/>
        <end position="441"/>
    </location>
</feature>
<dbReference type="EMBL" id="HBIM01003846">
    <property type="protein sequence ID" value="CAE0405277.1"/>
    <property type="molecule type" value="Transcribed_RNA"/>
</dbReference>
<proteinExistence type="predicted"/>
<feature type="compositionally biased region" description="Polar residues" evidence="1">
    <location>
        <begin position="442"/>
        <end position="458"/>
    </location>
</feature>
<evidence type="ECO:0000256" key="1">
    <source>
        <dbReference type="SAM" id="MobiDB-lite"/>
    </source>
</evidence>
<feature type="compositionally biased region" description="Polar residues" evidence="1">
    <location>
        <begin position="1"/>
        <end position="11"/>
    </location>
</feature>
<feature type="compositionally biased region" description="Low complexity" evidence="1">
    <location>
        <begin position="397"/>
        <end position="411"/>
    </location>
</feature>
<feature type="compositionally biased region" description="Basic residues" evidence="1">
    <location>
        <begin position="13"/>
        <end position="22"/>
    </location>
</feature>
<organism evidence="2">
    <name type="scientific">Amphora coffeiformis</name>
    <dbReference type="NCBI Taxonomy" id="265554"/>
    <lineage>
        <taxon>Eukaryota</taxon>
        <taxon>Sar</taxon>
        <taxon>Stramenopiles</taxon>
        <taxon>Ochrophyta</taxon>
        <taxon>Bacillariophyta</taxon>
        <taxon>Bacillariophyceae</taxon>
        <taxon>Bacillariophycidae</taxon>
        <taxon>Thalassiophysales</taxon>
        <taxon>Catenulaceae</taxon>
        <taxon>Amphora</taxon>
    </lineage>
</organism>
<feature type="compositionally biased region" description="Polar residues" evidence="1">
    <location>
        <begin position="338"/>
        <end position="352"/>
    </location>
</feature>
<evidence type="ECO:0000313" key="2">
    <source>
        <dbReference type="EMBL" id="CAE0405277.1"/>
    </source>
</evidence>
<sequence length="677" mass="74601">MPKTSAPSTNTRSSRRRRRRAVGKGNTETTRMLPKLCVPGYQFVSLRVIKDKSPCFLRAILTTSYCSLDMQQRFRRAGLGKQIKWSSSSHSSGHETTTTTRNTLPEFSFFESVAPGHLGSRIGLQAGDILLHLSSSSSSSDSKNHENNQSSPSFHHWELGSKEQIIYQMRLQSEPFDLYVLRPVVRKTHNNTKRKGNQISGDLRHKKLQRREESSFTWVPPLNKPRPALDANAAATILSTKTATATTPDLQTVRQASSTSSSSMVKVTPPTDQPLPHVHRPADESSSLSQVITNLMERLEGAAIREGTEQPPMSVALEQKQQKEASDSLLGCDKSEESTILSGQNTGATTEGNGDCLLGAERDTASREDGDKANEIAAQKVSTLGVDSDRIIESDETTASSVEGEVTSSVGNSHTEQRSQAYFNKTNTDVEVDRDPSDKLESSQAQHTSETVEVAADTSTTNDAISTHLSVSFKVPKDETLFAYMKQVADQPTEWDGPNLLMDLPDDPRDVIQFVENNGLESALGLMGRHTNNHLHAFAWRLVDTTQRWLDCRDRLLSLGIHNALIRSLQVCETGQLFHVIACMFLSPVMDSDASLRDFTRTRGAIPALLNAMGRQCRATEALTESFLFLDRCLVHSTALSTLHDIDGLSKVGKIMDRFKEPALQSAGKQVILKLIA</sequence>
<feature type="region of interest" description="Disordered" evidence="1">
    <location>
        <begin position="251"/>
        <end position="288"/>
    </location>
</feature>
<reference evidence="2" key="1">
    <citation type="submission" date="2021-01" db="EMBL/GenBank/DDBJ databases">
        <authorList>
            <person name="Corre E."/>
            <person name="Pelletier E."/>
            <person name="Niang G."/>
            <person name="Scheremetjew M."/>
            <person name="Finn R."/>
            <person name="Kale V."/>
            <person name="Holt S."/>
            <person name="Cochrane G."/>
            <person name="Meng A."/>
            <person name="Brown T."/>
            <person name="Cohen L."/>
        </authorList>
    </citation>
    <scope>NUCLEOTIDE SEQUENCE</scope>
    <source>
        <strain evidence="2">CCMP127</strain>
    </source>
</reference>
<gene>
    <name evidence="2" type="ORF">ACOF00016_LOCUS3310</name>
</gene>